<dbReference type="InterPro" id="IPR012504">
    <property type="entry name" value="Spore_YabP"/>
</dbReference>
<dbReference type="NCBIfam" id="TIGR02892">
    <property type="entry name" value="spore_yabP"/>
    <property type="match status" value="1"/>
</dbReference>
<dbReference type="Proteomes" id="UP001473063">
    <property type="component" value="Unassembled WGS sequence"/>
</dbReference>
<evidence type="ECO:0000313" key="2">
    <source>
        <dbReference type="Proteomes" id="UP001473063"/>
    </source>
</evidence>
<sequence>MEEKRSTVLHRLILERQKGGTVTGIREVISFDEKEILLYTEEGKLSIKGGELHMKQLDLKNGEMSFEGRIDSLNYLGRKKDRKEEPFLKRLLR</sequence>
<dbReference type="RefSeq" id="WP_178644551.1">
    <property type="nucleotide sequence ID" value="NZ_JBBMEJ010000012.1"/>
</dbReference>
<name>A0ABV1BFN3_9FIRM</name>
<accession>A0ABV1BFN3</accession>
<evidence type="ECO:0000313" key="1">
    <source>
        <dbReference type="EMBL" id="MEQ2371432.1"/>
    </source>
</evidence>
<dbReference type="EMBL" id="JBBMEJ010000012">
    <property type="protein sequence ID" value="MEQ2371432.1"/>
    <property type="molecule type" value="Genomic_DNA"/>
</dbReference>
<dbReference type="Gene3D" id="2.60.40.2000">
    <property type="match status" value="1"/>
</dbReference>
<comment type="caution">
    <text evidence="1">The sequence shown here is derived from an EMBL/GenBank/DDBJ whole genome shotgun (WGS) entry which is preliminary data.</text>
</comment>
<keyword evidence="2" id="KW-1185">Reference proteome</keyword>
<dbReference type="PIRSF" id="PIRSF011576">
    <property type="entry name" value="YabP"/>
    <property type="match status" value="1"/>
</dbReference>
<dbReference type="InterPro" id="IPR022476">
    <property type="entry name" value="Spore_YabP/YqfC"/>
</dbReference>
<organism evidence="1 2">
    <name type="scientific">Blautia aquisgranensis</name>
    <dbReference type="NCBI Taxonomy" id="3133153"/>
    <lineage>
        <taxon>Bacteria</taxon>
        <taxon>Bacillati</taxon>
        <taxon>Bacillota</taxon>
        <taxon>Clostridia</taxon>
        <taxon>Lachnospirales</taxon>
        <taxon>Lachnospiraceae</taxon>
        <taxon>Blautia</taxon>
    </lineage>
</organism>
<protein>
    <submittedName>
        <fullName evidence="1">Sporulation protein YabP</fullName>
    </submittedName>
</protein>
<proteinExistence type="predicted"/>
<reference evidence="1 2" key="1">
    <citation type="submission" date="2024-03" db="EMBL/GenBank/DDBJ databases">
        <title>Human intestinal bacterial collection.</title>
        <authorList>
            <person name="Pauvert C."/>
            <person name="Hitch T.C.A."/>
            <person name="Clavel T."/>
        </authorList>
    </citation>
    <scope>NUCLEOTIDE SEQUENCE [LARGE SCALE GENOMIC DNA]</scope>
    <source>
        <strain evidence="1 2">CLA-JM-H16</strain>
    </source>
</reference>
<dbReference type="InterPro" id="IPR038705">
    <property type="entry name" value="YabP_sf"/>
</dbReference>
<dbReference type="Pfam" id="PF07873">
    <property type="entry name" value="YabP"/>
    <property type="match status" value="1"/>
</dbReference>
<gene>
    <name evidence="1" type="primary">yabP</name>
    <name evidence="1" type="ORF">WMO28_10850</name>
</gene>